<comment type="caution">
    <text evidence="3">The sequence shown here is derived from an EMBL/GenBank/DDBJ whole genome shotgun (WGS) entry which is preliminary data.</text>
</comment>
<proteinExistence type="predicted"/>
<gene>
    <name evidence="3" type="primary">yhcS</name>
    <name evidence="3" type="ORF">LDC_2826</name>
</gene>
<dbReference type="Pfam" id="PF04203">
    <property type="entry name" value="Sortase"/>
    <property type="match status" value="1"/>
</dbReference>
<protein>
    <submittedName>
        <fullName evidence="3">Uncharacterized protein yhcS</fullName>
    </submittedName>
</protein>
<accession>D9PMP8</accession>
<evidence type="ECO:0000256" key="1">
    <source>
        <dbReference type="ARBA" id="ARBA00022801"/>
    </source>
</evidence>
<organism evidence="3">
    <name type="scientific">sediment metagenome</name>
    <dbReference type="NCBI Taxonomy" id="749907"/>
    <lineage>
        <taxon>unclassified sequences</taxon>
        <taxon>metagenomes</taxon>
        <taxon>ecological metagenomes</taxon>
    </lineage>
</organism>
<reference evidence="3" key="1">
    <citation type="submission" date="2010-07" db="EMBL/GenBank/DDBJ databases">
        <authorList>
            <consortium name="CONSOLIDER consortium CSD2007-00005"/>
            <person name="Guazzaroni M.-E."/>
            <person name="Richter M."/>
            <person name="Garcia-Salamanca A."/>
            <person name="Yarza P."/>
            <person name="Ferrer M."/>
        </authorList>
    </citation>
    <scope>NUCLEOTIDE SEQUENCE</scope>
</reference>
<dbReference type="InterPro" id="IPR023365">
    <property type="entry name" value="Sortase_dom-sf"/>
</dbReference>
<evidence type="ECO:0000313" key="3">
    <source>
        <dbReference type="EMBL" id="EFK95167.1"/>
    </source>
</evidence>
<dbReference type="AlphaFoldDB" id="D9PMP8"/>
<feature type="transmembrane region" description="Helical" evidence="2">
    <location>
        <begin position="15"/>
        <end position="37"/>
    </location>
</feature>
<sequence length="212" mass="23992">MKKWLSNIKSNKLRLFNDILSIVIVGFAIYIIAAPIIPELQYKVESSIDKSAGYAYQSDLTSQAIEDKTVGEIPEEKLKPIPEVNTLTIPSIGVDGEIFEGSSIYTLNKGLWRRPKTSTPDKGGNTVIVAHRYLFTEGPNTFYHLDKVKKGDKFALFWNKKEYIYEVTEVKTVEPTAIEIEDNTKDPIVTLYTCTPLWTAKYRLVVIGKLIN</sequence>
<name>D9PMP8_9ZZZZ</name>
<dbReference type="NCBIfam" id="TIGR01076">
    <property type="entry name" value="sortase_fam"/>
    <property type="match status" value="1"/>
</dbReference>
<dbReference type="SUPFAM" id="SSF63817">
    <property type="entry name" value="Sortase"/>
    <property type="match status" value="1"/>
</dbReference>
<dbReference type="GO" id="GO:0016787">
    <property type="term" value="F:hydrolase activity"/>
    <property type="evidence" value="ECO:0007669"/>
    <property type="project" value="UniProtKB-KW"/>
</dbReference>
<keyword evidence="2" id="KW-1133">Transmembrane helix</keyword>
<dbReference type="Gene3D" id="2.40.260.10">
    <property type="entry name" value="Sortase"/>
    <property type="match status" value="1"/>
</dbReference>
<dbReference type="EMBL" id="ADZX01000861">
    <property type="protein sequence ID" value="EFK95167.1"/>
    <property type="molecule type" value="Genomic_DNA"/>
</dbReference>
<reference evidence="3" key="2">
    <citation type="journal article" date="2011" name="Microb. Ecol.">
        <title>Taxonomic and Functional Metagenomic Profiling of the Microbial Community in the Anoxic Sediment of a Sub-saline Shallow Lake (Laguna de Carrizo, Central Spain).</title>
        <authorList>
            <person name="Ferrer M."/>
            <person name="Guazzaroni M.E."/>
            <person name="Richter M."/>
            <person name="Garcia-Salamanca A."/>
            <person name="Yarza P."/>
            <person name="Suarez-Suarez A."/>
            <person name="Solano J."/>
            <person name="Alcaide M."/>
            <person name="van Dillewijn P."/>
            <person name="Molina-Henares M.A."/>
            <person name="Lopez-Cortes N."/>
            <person name="Al-Ramahi Y."/>
            <person name="Guerrero C."/>
            <person name="Acosta A."/>
            <person name="de Eugenio L.I."/>
            <person name="Martinez V."/>
            <person name="Marques S."/>
            <person name="Rojo F."/>
            <person name="Santero E."/>
            <person name="Genilloud O."/>
            <person name="Perez-Perez J."/>
            <person name="Rossello-Mora R."/>
            <person name="Ramos J.L."/>
        </authorList>
    </citation>
    <scope>NUCLEOTIDE SEQUENCE</scope>
</reference>
<keyword evidence="1" id="KW-0378">Hydrolase</keyword>
<evidence type="ECO:0000256" key="2">
    <source>
        <dbReference type="SAM" id="Phobius"/>
    </source>
</evidence>
<keyword evidence="2" id="KW-0812">Transmembrane</keyword>
<keyword evidence="2" id="KW-0472">Membrane</keyword>
<dbReference type="InterPro" id="IPR005754">
    <property type="entry name" value="Sortase"/>
</dbReference>